<dbReference type="PRINTS" id="PR01590">
    <property type="entry name" value="HTHFIS"/>
</dbReference>
<dbReference type="InterPro" id="IPR058031">
    <property type="entry name" value="AAA_lid_NorR"/>
</dbReference>
<dbReference type="Pfam" id="PF00158">
    <property type="entry name" value="Sigma54_activat"/>
    <property type="match status" value="1"/>
</dbReference>
<feature type="domain" description="PAS" evidence="6">
    <location>
        <begin position="117"/>
        <end position="174"/>
    </location>
</feature>
<dbReference type="InterPro" id="IPR002197">
    <property type="entry name" value="HTH_Fis"/>
</dbReference>
<dbReference type="InterPro" id="IPR025944">
    <property type="entry name" value="Sigma_54_int_dom_CS"/>
</dbReference>
<evidence type="ECO:0000256" key="3">
    <source>
        <dbReference type="ARBA" id="ARBA00023015"/>
    </source>
</evidence>
<dbReference type="SUPFAM" id="SSF52540">
    <property type="entry name" value="P-loop containing nucleoside triphosphate hydrolases"/>
    <property type="match status" value="1"/>
</dbReference>
<dbReference type="SMART" id="SM00382">
    <property type="entry name" value="AAA"/>
    <property type="match status" value="1"/>
</dbReference>
<dbReference type="Proteomes" id="UP001595989">
    <property type="component" value="Unassembled WGS sequence"/>
</dbReference>
<evidence type="ECO:0000256" key="2">
    <source>
        <dbReference type="ARBA" id="ARBA00022840"/>
    </source>
</evidence>
<evidence type="ECO:0000313" key="7">
    <source>
        <dbReference type="EMBL" id="MFC4557720.1"/>
    </source>
</evidence>
<dbReference type="InterPro" id="IPR009057">
    <property type="entry name" value="Homeodomain-like_sf"/>
</dbReference>
<gene>
    <name evidence="7" type="ORF">ACFO3D_05790</name>
</gene>
<accession>A0ABV9DG54</accession>
<evidence type="ECO:0000256" key="1">
    <source>
        <dbReference type="ARBA" id="ARBA00022741"/>
    </source>
</evidence>
<dbReference type="Pfam" id="PF02954">
    <property type="entry name" value="HTH_8"/>
    <property type="match status" value="1"/>
</dbReference>
<dbReference type="PROSITE" id="PS00675">
    <property type="entry name" value="SIGMA54_INTERACT_1"/>
    <property type="match status" value="1"/>
</dbReference>
<evidence type="ECO:0000259" key="5">
    <source>
        <dbReference type="PROSITE" id="PS50045"/>
    </source>
</evidence>
<keyword evidence="2" id="KW-0067">ATP-binding</keyword>
<dbReference type="CDD" id="cd00009">
    <property type="entry name" value="AAA"/>
    <property type="match status" value="1"/>
</dbReference>
<dbReference type="PROSITE" id="PS00688">
    <property type="entry name" value="SIGMA54_INTERACT_3"/>
    <property type="match status" value="1"/>
</dbReference>
<dbReference type="CDD" id="cd00130">
    <property type="entry name" value="PAS"/>
    <property type="match status" value="1"/>
</dbReference>
<dbReference type="Gene3D" id="3.30.450.20">
    <property type="entry name" value="PAS domain"/>
    <property type="match status" value="1"/>
</dbReference>
<dbReference type="Gene3D" id="1.10.10.60">
    <property type="entry name" value="Homeodomain-like"/>
    <property type="match status" value="1"/>
</dbReference>
<reference evidence="8" key="1">
    <citation type="journal article" date="2019" name="Int. J. Syst. Evol. Microbiol.">
        <title>The Global Catalogue of Microorganisms (GCM) 10K type strain sequencing project: providing services to taxonomists for standard genome sequencing and annotation.</title>
        <authorList>
            <consortium name="The Broad Institute Genomics Platform"/>
            <consortium name="The Broad Institute Genome Sequencing Center for Infectious Disease"/>
            <person name="Wu L."/>
            <person name="Ma J."/>
        </authorList>
    </citation>
    <scope>NUCLEOTIDE SEQUENCE [LARGE SCALE GENOMIC DNA]</scope>
    <source>
        <strain evidence="8">CGMCC 4.7426</strain>
    </source>
</reference>
<feature type="domain" description="Sigma-54 factor interaction" evidence="5">
    <location>
        <begin position="258"/>
        <end position="488"/>
    </location>
</feature>
<dbReference type="InterPro" id="IPR035965">
    <property type="entry name" value="PAS-like_dom_sf"/>
</dbReference>
<dbReference type="RefSeq" id="WP_390293716.1">
    <property type="nucleotide sequence ID" value="NZ_JBHSFU010000004.1"/>
</dbReference>
<dbReference type="Gene3D" id="3.40.50.300">
    <property type="entry name" value="P-loop containing nucleotide triphosphate hydrolases"/>
    <property type="match status" value="1"/>
</dbReference>
<keyword evidence="8" id="KW-1185">Reference proteome</keyword>
<dbReference type="InterPro" id="IPR002078">
    <property type="entry name" value="Sigma_54_int"/>
</dbReference>
<protein>
    <submittedName>
        <fullName evidence="7">Sigma-54 interaction domain-containing protein</fullName>
    </submittedName>
</protein>
<evidence type="ECO:0000256" key="4">
    <source>
        <dbReference type="ARBA" id="ARBA00023163"/>
    </source>
</evidence>
<dbReference type="PROSITE" id="PS50112">
    <property type="entry name" value="PAS"/>
    <property type="match status" value="1"/>
</dbReference>
<dbReference type="EMBL" id="JBHSFU010000004">
    <property type="protein sequence ID" value="MFC4557720.1"/>
    <property type="molecule type" value="Genomic_DNA"/>
</dbReference>
<dbReference type="SUPFAM" id="SSF46689">
    <property type="entry name" value="Homeodomain-like"/>
    <property type="match status" value="1"/>
</dbReference>
<dbReference type="InterPro" id="IPR000014">
    <property type="entry name" value="PAS"/>
</dbReference>
<sequence>MVTVFQGIEHFINPNCLVLEEEKLDESKIASIIKSEYPKKVFLANNGEIYFIKHEKQMESFIYLNCGVINPNEEITEVVSKLEDHEYLIAKDRNEKVMGYVHSGELSKQMFTAYQRVRAYVSTILETIDASCTVIDRDKRVLAWTKGAEQIFSFKQDDIIGKPITDFFSPEHLEILDTLESGSSVYHRQHRARENQVVLINSNPVHFNDEIVGAVVSETDITSQIRLNNELYNATEKLFNLEKEVTKLTATADPFQYIRGSSPALNRTINKIKKASSTNTGILIHGESGVGKELFAKAVHNLREDKDAPFVPINCGAIPSALFESEIFGYEKGAFSGADQKGKKGKVQLAKGGTLFLDEIGEMPLEMQVKILRLLQEKKFFTIGGTKEIEVDFRVIAATNRNLEELVKENKFREDLYYRLNVVSIEIPPLRERPEDIIELTHYFLHEISIKYNRPIHGISQTVMQALLQHEWPGNIRELKNVVERLVVFSENGEIKLEDLPFDFDTSKPNATNTHLPIDNKENSSLSDMLNEVERNIIIKELKKTDGNKMLCAQNLQITRATLYNRIKKLGIK</sequence>
<dbReference type="PANTHER" id="PTHR32071:SF57">
    <property type="entry name" value="C4-DICARBOXYLATE TRANSPORT TRANSCRIPTIONAL REGULATORY PROTEIN DCTD"/>
    <property type="match status" value="1"/>
</dbReference>
<dbReference type="InterPro" id="IPR003593">
    <property type="entry name" value="AAA+_ATPase"/>
</dbReference>
<dbReference type="Gene3D" id="1.10.8.60">
    <property type="match status" value="1"/>
</dbReference>
<dbReference type="PANTHER" id="PTHR32071">
    <property type="entry name" value="TRANSCRIPTIONAL REGULATORY PROTEIN"/>
    <property type="match status" value="1"/>
</dbReference>
<evidence type="ECO:0000259" key="6">
    <source>
        <dbReference type="PROSITE" id="PS50112"/>
    </source>
</evidence>
<proteinExistence type="predicted"/>
<dbReference type="SUPFAM" id="SSF55785">
    <property type="entry name" value="PYP-like sensor domain (PAS domain)"/>
    <property type="match status" value="1"/>
</dbReference>
<dbReference type="SMART" id="SM00091">
    <property type="entry name" value="PAS"/>
    <property type="match status" value="1"/>
</dbReference>
<dbReference type="InterPro" id="IPR027417">
    <property type="entry name" value="P-loop_NTPase"/>
</dbReference>
<dbReference type="NCBIfam" id="TIGR00229">
    <property type="entry name" value="sensory_box"/>
    <property type="match status" value="1"/>
</dbReference>
<evidence type="ECO:0000313" key="8">
    <source>
        <dbReference type="Proteomes" id="UP001595989"/>
    </source>
</evidence>
<name>A0ABV9DG54_9BACI</name>
<keyword evidence="4" id="KW-0804">Transcription</keyword>
<keyword evidence="3" id="KW-0805">Transcription regulation</keyword>
<dbReference type="InterPro" id="IPR025662">
    <property type="entry name" value="Sigma_54_int_dom_ATP-bd_1"/>
</dbReference>
<organism evidence="7 8">
    <name type="scientific">Virgibacillus kekensis</name>
    <dbReference type="NCBI Taxonomy" id="202261"/>
    <lineage>
        <taxon>Bacteria</taxon>
        <taxon>Bacillati</taxon>
        <taxon>Bacillota</taxon>
        <taxon>Bacilli</taxon>
        <taxon>Bacillales</taxon>
        <taxon>Bacillaceae</taxon>
        <taxon>Virgibacillus</taxon>
    </lineage>
</organism>
<comment type="caution">
    <text evidence="7">The sequence shown here is derived from an EMBL/GenBank/DDBJ whole genome shotgun (WGS) entry which is preliminary data.</text>
</comment>
<dbReference type="PROSITE" id="PS50045">
    <property type="entry name" value="SIGMA54_INTERACT_4"/>
    <property type="match status" value="1"/>
</dbReference>
<dbReference type="Pfam" id="PF13596">
    <property type="entry name" value="PAS_10"/>
    <property type="match status" value="1"/>
</dbReference>
<dbReference type="Pfam" id="PF25601">
    <property type="entry name" value="AAA_lid_14"/>
    <property type="match status" value="1"/>
</dbReference>
<keyword evidence="1" id="KW-0547">Nucleotide-binding</keyword>